<protein>
    <submittedName>
        <fullName evidence="2">Uncharacterized protein</fullName>
    </submittedName>
</protein>
<sequence length="217" mass="22954">MLGACDTGTTVDTHFRSEECFRQQQARIAAEWLDEVRAEFGPQTVQQLSTRESRAQFIHYVQTVAAQCPDCTRSNTLAALLGPASELGNYPPVYKHYGQGFLDAAQHWEVAGSDACGAPAIAVAACESPFQGLGLAGYEIGSCNSAYGGLPVADSQSDDDAGDGPGSPGEGNSEGTQGGEEDPELPAETEESGDVDDPYPWPCSPPYEPCPTEFQVL</sequence>
<feature type="compositionally biased region" description="Pro residues" evidence="1">
    <location>
        <begin position="199"/>
        <end position="209"/>
    </location>
</feature>
<evidence type="ECO:0000313" key="2">
    <source>
        <dbReference type="EMBL" id="EDM77202.1"/>
    </source>
</evidence>
<gene>
    <name evidence="2" type="ORF">PPSIR1_26673</name>
</gene>
<evidence type="ECO:0000313" key="3">
    <source>
        <dbReference type="Proteomes" id="UP000005801"/>
    </source>
</evidence>
<accession>A6GAA0</accession>
<dbReference type="EMBL" id="ABCS01000050">
    <property type="protein sequence ID" value="EDM77202.1"/>
    <property type="molecule type" value="Genomic_DNA"/>
</dbReference>
<name>A6GAA0_9BACT</name>
<comment type="caution">
    <text evidence="2">The sequence shown here is derived from an EMBL/GenBank/DDBJ whole genome shotgun (WGS) entry which is preliminary data.</text>
</comment>
<dbReference type="AlphaFoldDB" id="A6GAA0"/>
<evidence type="ECO:0000256" key="1">
    <source>
        <dbReference type="SAM" id="MobiDB-lite"/>
    </source>
</evidence>
<feature type="region of interest" description="Disordered" evidence="1">
    <location>
        <begin position="151"/>
        <end position="217"/>
    </location>
</feature>
<keyword evidence="3" id="KW-1185">Reference proteome</keyword>
<reference evidence="2 3" key="1">
    <citation type="submission" date="2007-06" db="EMBL/GenBank/DDBJ databases">
        <authorList>
            <person name="Shimkets L."/>
            <person name="Ferriera S."/>
            <person name="Johnson J."/>
            <person name="Kravitz S."/>
            <person name="Beeson K."/>
            <person name="Sutton G."/>
            <person name="Rogers Y.-H."/>
            <person name="Friedman R."/>
            <person name="Frazier M."/>
            <person name="Venter J.C."/>
        </authorList>
    </citation>
    <scope>NUCLEOTIDE SEQUENCE [LARGE SCALE GENOMIC DNA]</scope>
    <source>
        <strain evidence="2 3">SIR-1</strain>
    </source>
</reference>
<dbReference type="Proteomes" id="UP000005801">
    <property type="component" value="Unassembled WGS sequence"/>
</dbReference>
<feature type="compositionally biased region" description="Acidic residues" evidence="1">
    <location>
        <begin position="179"/>
        <end position="197"/>
    </location>
</feature>
<proteinExistence type="predicted"/>
<organism evidence="2 3">
    <name type="scientific">Plesiocystis pacifica SIR-1</name>
    <dbReference type="NCBI Taxonomy" id="391625"/>
    <lineage>
        <taxon>Bacteria</taxon>
        <taxon>Pseudomonadati</taxon>
        <taxon>Myxococcota</taxon>
        <taxon>Polyangia</taxon>
        <taxon>Nannocystales</taxon>
        <taxon>Nannocystaceae</taxon>
        <taxon>Plesiocystis</taxon>
    </lineage>
</organism>